<dbReference type="AlphaFoldDB" id="A0AAV3YJI4"/>
<name>A0AAV3YJI4_9GAST</name>
<organism evidence="1 2">
    <name type="scientific">Plakobranchus ocellatus</name>
    <dbReference type="NCBI Taxonomy" id="259542"/>
    <lineage>
        <taxon>Eukaryota</taxon>
        <taxon>Metazoa</taxon>
        <taxon>Spiralia</taxon>
        <taxon>Lophotrochozoa</taxon>
        <taxon>Mollusca</taxon>
        <taxon>Gastropoda</taxon>
        <taxon>Heterobranchia</taxon>
        <taxon>Euthyneura</taxon>
        <taxon>Panpulmonata</taxon>
        <taxon>Sacoglossa</taxon>
        <taxon>Placobranchoidea</taxon>
        <taxon>Plakobranchidae</taxon>
        <taxon>Plakobranchus</taxon>
    </lineage>
</organism>
<gene>
    <name evidence="1" type="ORF">PoB_000976000</name>
</gene>
<proteinExistence type="predicted"/>
<dbReference type="Proteomes" id="UP000735302">
    <property type="component" value="Unassembled WGS sequence"/>
</dbReference>
<accession>A0AAV3YJI4</accession>
<reference evidence="1 2" key="1">
    <citation type="journal article" date="2021" name="Elife">
        <title>Chloroplast acquisition without the gene transfer in kleptoplastic sea slugs, Plakobranchus ocellatus.</title>
        <authorList>
            <person name="Maeda T."/>
            <person name="Takahashi S."/>
            <person name="Yoshida T."/>
            <person name="Shimamura S."/>
            <person name="Takaki Y."/>
            <person name="Nagai Y."/>
            <person name="Toyoda A."/>
            <person name="Suzuki Y."/>
            <person name="Arimoto A."/>
            <person name="Ishii H."/>
            <person name="Satoh N."/>
            <person name="Nishiyama T."/>
            <person name="Hasebe M."/>
            <person name="Maruyama T."/>
            <person name="Minagawa J."/>
            <person name="Obokata J."/>
            <person name="Shigenobu S."/>
        </authorList>
    </citation>
    <scope>NUCLEOTIDE SEQUENCE [LARGE SCALE GENOMIC DNA]</scope>
</reference>
<evidence type="ECO:0000313" key="1">
    <source>
        <dbReference type="EMBL" id="GFN83254.1"/>
    </source>
</evidence>
<protein>
    <submittedName>
        <fullName evidence="1">Uncharacterized protein</fullName>
    </submittedName>
</protein>
<dbReference type="EMBL" id="BLXT01001120">
    <property type="protein sequence ID" value="GFN83254.1"/>
    <property type="molecule type" value="Genomic_DNA"/>
</dbReference>
<keyword evidence="2" id="KW-1185">Reference proteome</keyword>
<sequence>MSGCFNLHRAGATSELEPATKTSMQIAGPQQGVLRLSGPPSGQVVSADGARTRYKRVPAYLRADSLSTLPPKPLEDCEEVTPTHLELRTPTFLCSAT</sequence>
<evidence type="ECO:0000313" key="2">
    <source>
        <dbReference type="Proteomes" id="UP000735302"/>
    </source>
</evidence>
<comment type="caution">
    <text evidence="1">The sequence shown here is derived from an EMBL/GenBank/DDBJ whole genome shotgun (WGS) entry which is preliminary data.</text>
</comment>